<dbReference type="PANTHER" id="PTHR36509">
    <property type="entry name" value="BLL3101 PROTEIN"/>
    <property type="match status" value="1"/>
</dbReference>
<dbReference type="SUPFAM" id="SSF160935">
    <property type="entry name" value="VPA0735-like"/>
    <property type="match status" value="1"/>
</dbReference>
<organism evidence="4 5">
    <name type="scientific">Rubripirellula amarantea</name>
    <dbReference type="NCBI Taxonomy" id="2527999"/>
    <lineage>
        <taxon>Bacteria</taxon>
        <taxon>Pseudomonadati</taxon>
        <taxon>Planctomycetota</taxon>
        <taxon>Planctomycetia</taxon>
        <taxon>Pirellulales</taxon>
        <taxon>Pirellulaceae</taxon>
        <taxon>Rubripirellula</taxon>
    </lineage>
</organism>
<dbReference type="Pfam" id="PF06742">
    <property type="entry name" value="DUF1214"/>
    <property type="match status" value="1"/>
</dbReference>
<feature type="chain" id="PRO_5022844242" description="DUF1254 domain-containing protein" evidence="1">
    <location>
        <begin position="29"/>
        <end position="499"/>
    </location>
</feature>
<proteinExistence type="predicted"/>
<gene>
    <name evidence="4" type="ORF">Pla22_33940</name>
</gene>
<evidence type="ECO:0000313" key="5">
    <source>
        <dbReference type="Proteomes" id="UP000316598"/>
    </source>
</evidence>
<keyword evidence="5" id="KW-1185">Reference proteome</keyword>
<dbReference type="Pfam" id="PF06863">
    <property type="entry name" value="DUF1254"/>
    <property type="match status" value="1"/>
</dbReference>
<protein>
    <recommendedName>
        <fullName evidence="6">DUF1254 domain-containing protein</fullName>
    </recommendedName>
</protein>
<dbReference type="Gene3D" id="2.60.120.600">
    <property type="entry name" value="Domain of unknown function DUF1214, C-terminal domain"/>
    <property type="match status" value="1"/>
</dbReference>
<evidence type="ECO:0008006" key="6">
    <source>
        <dbReference type="Google" id="ProtNLM"/>
    </source>
</evidence>
<dbReference type="InterPro" id="IPR037050">
    <property type="entry name" value="DUF1254_sf"/>
</dbReference>
<evidence type="ECO:0000259" key="3">
    <source>
        <dbReference type="Pfam" id="PF06863"/>
    </source>
</evidence>
<dbReference type="Proteomes" id="UP000316598">
    <property type="component" value="Unassembled WGS sequence"/>
</dbReference>
<dbReference type="InterPro" id="IPR010679">
    <property type="entry name" value="DUF1254"/>
</dbReference>
<name>A0A5C5WKT5_9BACT</name>
<dbReference type="Gene3D" id="1.10.3360.10">
    <property type="entry name" value="VPA0735-like domain"/>
    <property type="match status" value="1"/>
</dbReference>
<evidence type="ECO:0000259" key="2">
    <source>
        <dbReference type="Pfam" id="PF06742"/>
    </source>
</evidence>
<comment type="caution">
    <text evidence="4">The sequence shown here is derived from an EMBL/GenBank/DDBJ whole genome shotgun (WGS) entry which is preliminary data.</text>
</comment>
<feature type="signal peptide" evidence="1">
    <location>
        <begin position="1"/>
        <end position="28"/>
    </location>
</feature>
<evidence type="ECO:0000313" key="4">
    <source>
        <dbReference type="EMBL" id="TWT50651.1"/>
    </source>
</evidence>
<reference evidence="4 5" key="1">
    <citation type="submission" date="2019-02" db="EMBL/GenBank/DDBJ databases">
        <title>Deep-cultivation of Planctomycetes and their phenomic and genomic characterization uncovers novel biology.</title>
        <authorList>
            <person name="Wiegand S."/>
            <person name="Jogler M."/>
            <person name="Boedeker C."/>
            <person name="Pinto D."/>
            <person name="Vollmers J."/>
            <person name="Rivas-Marin E."/>
            <person name="Kohn T."/>
            <person name="Peeters S.H."/>
            <person name="Heuer A."/>
            <person name="Rast P."/>
            <person name="Oberbeckmann S."/>
            <person name="Bunk B."/>
            <person name="Jeske O."/>
            <person name="Meyerdierks A."/>
            <person name="Storesund J.E."/>
            <person name="Kallscheuer N."/>
            <person name="Luecker S."/>
            <person name="Lage O.M."/>
            <person name="Pohl T."/>
            <person name="Merkel B.J."/>
            <person name="Hornburger P."/>
            <person name="Mueller R.-W."/>
            <person name="Bruemmer F."/>
            <person name="Labrenz M."/>
            <person name="Spormann A.M."/>
            <person name="Op Den Camp H."/>
            <person name="Overmann J."/>
            <person name="Amann R."/>
            <person name="Jetten M.S.M."/>
            <person name="Mascher T."/>
            <person name="Medema M.H."/>
            <person name="Devos D.P."/>
            <person name="Kaster A.-K."/>
            <person name="Ovreas L."/>
            <person name="Rohde M."/>
            <person name="Galperin M.Y."/>
            <person name="Jogler C."/>
        </authorList>
    </citation>
    <scope>NUCLEOTIDE SEQUENCE [LARGE SCALE GENOMIC DNA]</scope>
    <source>
        <strain evidence="4 5">Pla22</strain>
    </source>
</reference>
<dbReference type="PANTHER" id="PTHR36509:SF3">
    <property type="entry name" value="SIGNAL PEPTIDE PROTEIN"/>
    <property type="match status" value="1"/>
</dbReference>
<dbReference type="InterPro" id="IPR037049">
    <property type="entry name" value="DUF1214_C_sf"/>
</dbReference>
<dbReference type="EMBL" id="SJPI01000002">
    <property type="protein sequence ID" value="TWT50651.1"/>
    <property type="molecule type" value="Genomic_DNA"/>
</dbReference>
<feature type="domain" description="DUF1214" evidence="2">
    <location>
        <begin position="376"/>
        <end position="482"/>
    </location>
</feature>
<dbReference type="InterPro" id="IPR010621">
    <property type="entry name" value="DUF1214"/>
</dbReference>
<evidence type="ECO:0000256" key="1">
    <source>
        <dbReference type="SAM" id="SignalP"/>
    </source>
</evidence>
<keyword evidence="1" id="KW-0732">Signal</keyword>
<sequence length="499" mass="56615" precursor="true">MKKHKIHVLVMRNAMLFFLTASPQLALAQAYAPLGQPSEEPVGGQPPTGANRSIEDFDYQLKYQRAFETAVWSMPAVVIYRMRDWAFEELGAENNTIFSYSETAGPNLEVATSNSSTPYIGGYTDLKNGPVLLEVPASGADGTLYGQVVDARQFTIADIGPSGMDKGQASKYLFTPPGYTGEVPEDHLHVASPNYRIAFAFRSVVLPGKTQRDAFDYAHRLKMYYLSEAADPPEQKFIDPSHDRYAGLPRYDERYFDDVYQIFSVEPVREEDKVMMGMLASLGIQQGKPYTPDETAKRAMRQATIDVWYHIQDYFDNLPADRLYWPDRHYTSLLMSDERRRFEYNYPDRIDTIPRAAQFAWCTYVPVQMSDSPATQYLVSMADKNGSQLDAGKTYKVDVPKDVPVKQFWALTVYDRATFSFIYTPDRRTTLSSYDLSKMKSNSDGSVSIFVGPKAPAGMESNWINTAGKRPMPMFRFYSPEKALNDKTFKMPDFEVIDP</sequence>
<dbReference type="Gene3D" id="2.60.40.1610">
    <property type="entry name" value="Domain of unknown function DUF1254"/>
    <property type="match status" value="1"/>
</dbReference>
<accession>A0A5C5WKT5</accession>
<dbReference type="AlphaFoldDB" id="A0A5C5WKT5"/>
<dbReference type="RefSeq" id="WP_207310397.1">
    <property type="nucleotide sequence ID" value="NZ_SJPI01000002.1"/>
</dbReference>
<feature type="domain" description="DUF1254" evidence="3">
    <location>
        <begin position="98"/>
        <end position="221"/>
    </location>
</feature>